<dbReference type="AlphaFoldDB" id="A0A0F0LA11"/>
<dbReference type="GO" id="GO:0016747">
    <property type="term" value="F:acyltransferase activity, transferring groups other than amino-acyl groups"/>
    <property type="evidence" value="ECO:0007669"/>
    <property type="project" value="InterPro"/>
</dbReference>
<keyword evidence="1" id="KW-1133">Transmembrane helix</keyword>
<organism evidence="4 5">
    <name type="scientific">Microbacterium oxydans</name>
    <dbReference type="NCBI Taxonomy" id="82380"/>
    <lineage>
        <taxon>Bacteria</taxon>
        <taxon>Bacillati</taxon>
        <taxon>Actinomycetota</taxon>
        <taxon>Actinomycetes</taxon>
        <taxon>Micrococcales</taxon>
        <taxon>Microbacteriaceae</taxon>
        <taxon>Microbacterium</taxon>
    </lineage>
</organism>
<dbReference type="InterPro" id="IPR050879">
    <property type="entry name" value="Acyltransferase_3"/>
</dbReference>
<feature type="transmembrane region" description="Helical" evidence="1">
    <location>
        <begin position="330"/>
        <end position="349"/>
    </location>
</feature>
<dbReference type="RefSeq" id="WP_045280665.1">
    <property type="nucleotide sequence ID" value="NZ_JYIW01000026.1"/>
</dbReference>
<feature type="transmembrane region" description="Helical" evidence="1">
    <location>
        <begin position="178"/>
        <end position="197"/>
    </location>
</feature>
<feature type="transmembrane region" description="Helical" evidence="1">
    <location>
        <begin position="84"/>
        <end position="103"/>
    </location>
</feature>
<sequence length="680" mass="73474">MPTPRPTTEQLRSASGHRADIDGLRTLAIVLVVVYHVWLGRVSGGVDVFLMISAFLLTGSLARRAVVGTPLALPQFWNRRFRRLLPAAAVTLLAVLGAAAVFFPPTQWARIWNETLASLFYVQNWQLAFSEVDYYVRDSASTSPLQHFWSLSIQGQVFLLWPLLIGLVALVLRHRRQLIRPALIGVFLVVFVWSLWFSIVETRSDQAFAYFDTRTRLWEFAAGSLLALVLRSIRVGAMMRAVLGWGGLAGIVLCGIVLDVGGGFPGYLALWPMLCTAAVIVSGAEPTRYGPTALLGSKPMTYFSADAYALYLVHWPILVTWMVVFDVDRVGPRAGLVIIVLSFVVARLLSRCVENPLREPSRSGRAGVVQSLAVIAASVVVVAGVTGAWRAVEQVRAVEIADAVVDADYPGAAQVDAAIDIAGDAGVPLIPVPTALDDEWAGVGPACEGRFAPTDDVLDGTCAQSAEAETSERLVVVIGDSHAQQLAVPLIALSEDRDLSVITLLQGGCTAGFFEESRSATLASCESWVRAAFDYAKHIAPDAVYLVVTRADATAPERLLDGIEDAVEEMRAADIPVIGVRDNPRFSFNMYLCAIDESTECAVPREDVLADENPALALPDGITLVDFTPWLCPWDVCEAAIGNVAVYIDDNHLSRSYALTLAPFLERILTESGTAALPSA</sequence>
<dbReference type="PANTHER" id="PTHR23028:SF53">
    <property type="entry name" value="ACYL_TRANSF_3 DOMAIN-CONTAINING PROTEIN"/>
    <property type="match status" value="1"/>
</dbReference>
<feature type="transmembrane region" description="Helical" evidence="1">
    <location>
        <begin position="305"/>
        <end position="324"/>
    </location>
</feature>
<comment type="caution">
    <text evidence="4">The sequence shown here is derived from an EMBL/GenBank/DDBJ whole genome shotgun (WGS) entry which is preliminary data.</text>
</comment>
<feature type="transmembrane region" description="Helical" evidence="1">
    <location>
        <begin position="241"/>
        <end position="258"/>
    </location>
</feature>
<dbReference type="PANTHER" id="PTHR23028">
    <property type="entry name" value="ACETYLTRANSFERASE"/>
    <property type="match status" value="1"/>
</dbReference>
<feature type="domain" description="Acyltransferase 3" evidence="2">
    <location>
        <begin position="19"/>
        <end position="346"/>
    </location>
</feature>
<dbReference type="EMBL" id="JYIW01000026">
    <property type="protein sequence ID" value="KJL28406.1"/>
    <property type="molecule type" value="Genomic_DNA"/>
</dbReference>
<feature type="transmembrane region" description="Helical" evidence="1">
    <location>
        <begin position="217"/>
        <end position="234"/>
    </location>
</feature>
<keyword evidence="1" id="KW-0472">Membrane</keyword>
<keyword evidence="4" id="KW-0808">Transferase</keyword>
<evidence type="ECO:0000259" key="2">
    <source>
        <dbReference type="Pfam" id="PF01757"/>
    </source>
</evidence>
<proteinExistence type="predicted"/>
<gene>
    <name evidence="4" type="primary">oatA_1</name>
    <name evidence="4" type="ORF">RS83_03477</name>
</gene>
<dbReference type="Proteomes" id="UP000033640">
    <property type="component" value="Unassembled WGS sequence"/>
</dbReference>
<dbReference type="Pfam" id="PF19040">
    <property type="entry name" value="SGNH"/>
    <property type="match status" value="1"/>
</dbReference>
<dbReference type="InterPro" id="IPR043968">
    <property type="entry name" value="SGNH"/>
</dbReference>
<reference evidence="4 5" key="1">
    <citation type="submission" date="2015-02" db="EMBL/GenBank/DDBJ databases">
        <title>Draft genome sequences of ten Microbacterium spp. with emphasis on heavy metal contaminated environments.</title>
        <authorList>
            <person name="Corretto E."/>
        </authorList>
    </citation>
    <scope>NUCLEOTIDE SEQUENCE [LARGE SCALE GENOMIC DNA]</scope>
    <source>
        <strain evidence="4 5">BEL4b</strain>
    </source>
</reference>
<dbReference type="EC" id="2.3.1.-" evidence="4"/>
<feature type="transmembrane region" description="Helical" evidence="1">
    <location>
        <begin position="264"/>
        <end position="284"/>
    </location>
</feature>
<dbReference type="GO" id="GO:0009103">
    <property type="term" value="P:lipopolysaccharide biosynthetic process"/>
    <property type="evidence" value="ECO:0007669"/>
    <property type="project" value="TreeGrafter"/>
</dbReference>
<dbReference type="InterPro" id="IPR002656">
    <property type="entry name" value="Acyl_transf_3_dom"/>
</dbReference>
<dbReference type="Pfam" id="PF01757">
    <property type="entry name" value="Acyl_transf_3"/>
    <property type="match status" value="1"/>
</dbReference>
<dbReference type="PATRIC" id="fig|82380.11.peg.3507"/>
<name>A0A0F0LA11_9MICO</name>
<feature type="transmembrane region" description="Helical" evidence="1">
    <location>
        <begin position="44"/>
        <end position="63"/>
    </location>
</feature>
<accession>A0A0F0LA11</accession>
<feature type="transmembrane region" description="Helical" evidence="1">
    <location>
        <begin position="148"/>
        <end position="171"/>
    </location>
</feature>
<dbReference type="OrthoDB" id="3404679at2"/>
<evidence type="ECO:0000259" key="3">
    <source>
        <dbReference type="Pfam" id="PF19040"/>
    </source>
</evidence>
<keyword evidence="4" id="KW-0012">Acyltransferase</keyword>
<feature type="domain" description="SGNH" evidence="3">
    <location>
        <begin position="457"/>
        <end position="666"/>
    </location>
</feature>
<evidence type="ECO:0000313" key="4">
    <source>
        <dbReference type="EMBL" id="KJL28406.1"/>
    </source>
</evidence>
<dbReference type="GO" id="GO:0016020">
    <property type="term" value="C:membrane"/>
    <property type="evidence" value="ECO:0007669"/>
    <property type="project" value="TreeGrafter"/>
</dbReference>
<evidence type="ECO:0000256" key="1">
    <source>
        <dbReference type="SAM" id="Phobius"/>
    </source>
</evidence>
<feature type="transmembrane region" description="Helical" evidence="1">
    <location>
        <begin position="369"/>
        <end position="389"/>
    </location>
</feature>
<feature type="transmembrane region" description="Helical" evidence="1">
    <location>
        <begin position="21"/>
        <end position="38"/>
    </location>
</feature>
<protein>
    <submittedName>
        <fullName evidence="4">O-acetyltransferase OatA</fullName>
        <ecNumber evidence="4">2.3.1.-</ecNumber>
    </submittedName>
</protein>
<evidence type="ECO:0000313" key="5">
    <source>
        <dbReference type="Proteomes" id="UP000033640"/>
    </source>
</evidence>
<keyword evidence="1" id="KW-0812">Transmembrane</keyword>